<dbReference type="AlphaFoldDB" id="A0A776QQT2"/>
<feature type="domain" description="Pterin-binding" evidence="1">
    <location>
        <begin position="11"/>
        <end position="36"/>
    </location>
</feature>
<dbReference type="InterPro" id="IPR000489">
    <property type="entry name" value="Pterin-binding_dom"/>
</dbReference>
<reference evidence="2" key="1">
    <citation type="journal article" date="2018" name="Genome Biol.">
        <title>SKESA: strategic k-mer extension for scrupulous assemblies.</title>
        <authorList>
            <person name="Souvorov A."/>
            <person name="Agarwala R."/>
            <person name="Lipman D.J."/>
        </authorList>
    </citation>
    <scope>NUCLEOTIDE SEQUENCE</scope>
    <source>
        <strain evidence="2">EC00692</strain>
    </source>
</reference>
<organism evidence="2">
    <name type="scientific">Escherichia coli</name>
    <dbReference type="NCBI Taxonomy" id="562"/>
    <lineage>
        <taxon>Bacteria</taxon>
        <taxon>Pseudomonadati</taxon>
        <taxon>Pseudomonadota</taxon>
        <taxon>Gammaproteobacteria</taxon>
        <taxon>Enterobacterales</taxon>
        <taxon>Enterobacteriaceae</taxon>
        <taxon>Escherichia</taxon>
    </lineage>
</organism>
<gene>
    <name evidence="2" type="ORF">GIK15_25920</name>
</gene>
<proteinExistence type="predicted"/>
<comment type="caution">
    <text evidence="2">The sequence shown here is derived from an EMBL/GenBank/DDBJ whole genome shotgun (WGS) entry which is preliminary data.</text>
</comment>
<feature type="non-terminal residue" evidence="2">
    <location>
        <position position="36"/>
    </location>
</feature>
<evidence type="ECO:0000259" key="1">
    <source>
        <dbReference type="PROSITE" id="PS50972"/>
    </source>
</evidence>
<accession>A0A776QQT2</accession>
<dbReference type="GO" id="GO:0042558">
    <property type="term" value="P:pteridine-containing compound metabolic process"/>
    <property type="evidence" value="ECO:0007669"/>
    <property type="project" value="InterPro"/>
</dbReference>
<dbReference type="PROSITE" id="PS50972">
    <property type="entry name" value="PTERIN_BINDING"/>
    <property type="match status" value="1"/>
</dbReference>
<dbReference type="PROSITE" id="PS00792">
    <property type="entry name" value="DHPS_1"/>
    <property type="match status" value="1"/>
</dbReference>
<protein>
    <submittedName>
        <fullName evidence="2">Sulfonamide-resistant dihydropteroate synthase Sul1</fullName>
    </submittedName>
</protein>
<sequence>MEVAAEADAMVTVFGILNLTEDSFFDESRRLDPAGA</sequence>
<dbReference type="EMBL" id="DABATA010000178">
    <property type="protein sequence ID" value="HAH2390295.1"/>
    <property type="molecule type" value="Genomic_DNA"/>
</dbReference>
<name>A0A776QQT2_ECOLX</name>
<reference evidence="2" key="2">
    <citation type="submission" date="2019-11" db="EMBL/GenBank/DDBJ databases">
        <authorList>
            <consortium name="NCBI Pathogen Detection Project"/>
        </authorList>
    </citation>
    <scope>NUCLEOTIDE SEQUENCE</scope>
    <source>
        <strain evidence="2">EC00692</strain>
    </source>
</reference>
<evidence type="ECO:0000313" key="2">
    <source>
        <dbReference type="EMBL" id="HAH2390295.1"/>
    </source>
</evidence>